<dbReference type="Proteomes" id="UP000184474">
    <property type="component" value="Unassembled WGS sequence"/>
</dbReference>
<dbReference type="InterPro" id="IPR046495">
    <property type="entry name" value="DUF6588"/>
</dbReference>
<dbReference type="AlphaFoldDB" id="A0A1M6MZA5"/>
<evidence type="ECO:0008006" key="4">
    <source>
        <dbReference type="Google" id="ProtNLM"/>
    </source>
</evidence>
<reference evidence="3" key="1">
    <citation type="submission" date="2016-11" db="EMBL/GenBank/DDBJ databases">
        <authorList>
            <person name="Varghese N."/>
            <person name="Submissions S."/>
        </authorList>
    </citation>
    <scope>NUCLEOTIDE SEQUENCE [LARGE SCALE GENOMIC DNA]</scope>
    <source>
        <strain evidence="3">DSM 26134</strain>
    </source>
</reference>
<keyword evidence="3" id="KW-1185">Reference proteome</keyword>
<name>A0A1M6MZA5_REIAG</name>
<evidence type="ECO:0000256" key="1">
    <source>
        <dbReference type="SAM" id="SignalP"/>
    </source>
</evidence>
<dbReference type="Pfam" id="PF20230">
    <property type="entry name" value="DUF6588"/>
    <property type="match status" value="1"/>
</dbReference>
<evidence type="ECO:0000313" key="2">
    <source>
        <dbReference type="EMBL" id="SHJ88789.1"/>
    </source>
</evidence>
<accession>A0A1M6MZA5</accession>
<dbReference type="EMBL" id="FRAA01000002">
    <property type="protein sequence ID" value="SHJ88789.1"/>
    <property type="molecule type" value="Genomic_DNA"/>
</dbReference>
<dbReference type="STRING" id="156994.SAMN04488028_10223"/>
<feature type="chain" id="PRO_5012160980" description="Outer membrane protein beta-barrel domain-containing protein" evidence="1">
    <location>
        <begin position="45"/>
        <end position="373"/>
    </location>
</feature>
<keyword evidence="1" id="KW-0732">Signal</keyword>
<feature type="signal peptide" evidence="1">
    <location>
        <begin position="1"/>
        <end position="44"/>
    </location>
</feature>
<organism evidence="2 3">
    <name type="scientific">Reichenbachiella agariperforans</name>
    <dbReference type="NCBI Taxonomy" id="156994"/>
    <lineage>
        <taxon>Bacteria</taxon>
        <taxon>Pseudomonadati</taxon>
        <taxon>Bacteroidota</taxon>
        <taxon>Cytophagia</taxon>
        <taxon>Cytophagales</taxon>
        <taxon>Reichenbachiellaceae</taxon>
        <taxon>Reichenbachiella</taxon>
    </lineage>
</organism>
<protein>
    <recommendedName>
        <fullName evidence="4">Outer membrane protein beta-barrel domain-containing protein</fullName>
    </recommendedName>
</protein>
<proteinExistence type="predicted"/>
<evidence type="ECO:0000313" key="3">
    <source>
        <dbReference type="Proteomes" id="UP000184474"/>
    </source>
</evidence>
<sequence>MRLMDFTLVLALQNQNKNNMKLNFTKGAAVVLMSLLFGTSATQAQDMTEATAFLKAGSEDAGVYMGKYLNPMVKGLGYGVAGGWYNTAKTHKPLGFDITVTLNASRAPEDDFFFDIIETDYQNIQLKDPNQPSTSTLFGDETTTGITAEYYDETYDRTIVSEFETAPGLALDDSYNGYVPMPMVQAGIGLIKNTDLKVRWMPTQRFNDDYDNESSVGMFGLGLMHDFKQWIPAIKHIPIDMAVLVGYNRIYAKSGLNSNGEVIDGENQQGEVGINSWTYQLLVSKKLSVLTLYGGVGYNNTTTNLKVLGTYVIEDDNTGATVTLTDPIDEDYLSSGMRGTLGMRLKLAIITIHADYTFQEYNTITAGIGFSVR</sequence>
<dbReference type="RefSeq" id="WP_139280925.1">
    <property type="nucleotide sequence ID" value="NZ_FRAA01000002.1"/>
</dbReference>
<gene>
    <name evidence="2" type="ORF">SAMN04488028_10223</name>
</gene>